<keyword evidence="6" id="KW-0902">Two-component regulatory system</keyword>
<dbReference type="CDD" id="cd00082">
    <property type="entry name" value="HisKA"/>
    <property type="match status" value="1"/>
</dbReference>
<reference evidence="8" key="2">
    <citation type="journal article" date="2021" name="PeerJ">
        <title>Extensive microbial diversity within the chicken gut microbiome revealed by metagenomics and culture.</title>
        <authorList>
            <person name="Gilroy R."/>
            <person name="Ravi A."/>
            <person name="Getino M."/>
            <person name="Pursley I."/>
            <person name="Horton D.L."/>
            <person name="Alikhan N.F."/>
            <person name="Baker D."/>
            <person name="Gharbi K."/>
            <person name="Hall N."/>
            <person name="Watson M."/>
            <person name="Adriaenssens E.M."/>
            <person name="Foster-Nyarko E."/>
            <person name="Jarju S."/>
            <person name="Secka A."/>
            <person name="Antonio M."/>
            <person name="Oren A."/>
            <person name="Chaudhuri R.R."/>
            <person name="La Ragione R."/>
            <person name="Hildebrand F."/>
            <person name="Pallen M.J."/>
        </authorList>
    </citation>
    <scope>NUCLEOTIDE SEQUENCE</scope>
    <source>
        <strain evidence="8">10406</strain>
    </source>
</reference>
<proteinExistence type="predicted"/>
<organism evidence="8 9">
    <name type="scientific">Candidatus Limadaptatus stercoripullorum</name>
    <dbReference type="NCBI Taxonomy" id="2840846"/>
    <lineage>
        <taxon>Bacteria</taxon>
        <taxon>Bacillati</taxon>
        <taxon>Bacillota</taxon>
        <taxon>Clostridia</taxon>
        <taxon>Eubacteriales</taxon>
        <taxon>Candidatus Limadaptatus</taxon>
    </lineage>
</organism>
<evidence type="ECO:0000256" key="4">
    <source>
        <dbReference type="ARBA" id="ARBA00022679"/>
    </source>
</evidence>
<dbReference type="CDD" id="cd00075">
    <property type="entry name" value="HATPase"/>
    <property type="match status" value="1"/>
</dbReference>
<sequence>FGALLAGFAAYAFSAERGELEDSAEAYAASLAALGGEHLRAVCQGDRAYISSDPAFMFALYEVRADGSVGMSSPYDFVLSELPALGGRAGEVRTERVGGHEFVTYTAEVAAGLYVKVFGACDALVRAEDAVSIAAVPFSIAFVLIAAVARLVWGYTAIKPIMAGYVKQKNFINDMSHEIRTPLAVIKGNLENILAAPDSKVEEVADMLEASLREVDYMNDMSTGLLSIVRGQSKLAAHDSAEVSEVVSEVVDMFADMAAVGGKALVSNIEHCDMPADREKIRQLLSVLLENSMKYTSEGDRITVRLRNSKDGCVLTVTDTGIGVPKADLERIFDRFYRAENAKDTPGTGLGLPIAQAIAEGMGGSIKAVQNIPSGLEMVVHLKRSGAKTRSSSDET</sequence>
<dbReference type="SMART" id="SM00388">
    <property type="entry name" value="HisKA"/>
    <property type="match status" value="1"/>
</dbReference>
<dbReference type="PRINTS" id="PR00344">
    <property type="entry name" value="BCTRLSENSOR"/>
</dbReference>
<dbReference type="InterPro" id="IPR004358">
    <property type="entry name" value="Sig_transdc_His_kin-like_C"/>
</dbReference>
<dbReference type="SUPFAM" id="SSF55874">
    <property type="entry name" value="ATPase domain of HSP90 chaperone/DNA topoisomerase II/histidine kinase"/>
    <property type="match status" value="1"/>
</dbReference>
<keyword evidence="3" id="KW-0597">Phosphoprotein</keyword>
<evidence type="ECO:0000256" key="1">
    <source>
        <dbReference type="ARBA" id="ARBA00000085"/>
    </source>
</evidence>
<dbReference type="Gene3D" id="1.10.287.130">
    <property type="match status" value="1"/>
</dbReference>
<protein>
    <recommendedName>
        <fullName evidence="2">histidine kinase</fullName>
        <ecNumber evidence="2">2.7.13.3</ecNumber>
    </recommendedName>
</protein>
<keyword evidence="5 8" id="KW-0418">Kinase</keyword>
<evidence type="ECO:0000256" key="3">
    <source>
        <dbReference type="ARBA" id="ARBA00022553"/>
    </source>
</evidence>
<dbReference type="AlphaFoldDB" id="A0A9D1SV81"/>
<feature type="non-terminal residue" evidence="8">
    <location>
        <position position="1"/>
    </location>
</feature>
<dbReference type="SMART" id="SM00387">
    <property type="entry name" value="HATPase_c"/>
    <property type="match status" value="1"/>
</dbReference>
<dbReference type="InterPro" id="IPR036097">
    <property type="entry name" value="HisK_dim/P_sf"/>
</dbReference>
<dbReference type="Pfam" id="PF00512">
    <property type="entry name" value="HisKA"/>
    <property type="match status" value="1"/>
</dbReference>
<accession>A0A9D1SV81</accession>
<dbReference type="InterPro" id="IPR036890">
    <property type="entry name" value="HATPase_C_sf"/>
</dbReference>
<comment type="catalytic activity">
    <reaction evidence="1">
        <text>ATP + protein L-histidine = ADP + protein N-phospho-L-histidine.</text>
        <dbReference type="EC" id="2.7.13.3"/>
    </reaction>
</comment>
<dbReference type="PANTHER" id="PTHR43711:SF1">
    <property type="entry name" value="HISTIDINE KINASE 1"/>
    <property type="match status" value="1"/>
</dbReference>
<evidence type="ECO:0000256" key="2">
    <source>
        <dbReference type="ARBA" id="ARBA00012438"/>
    </source>
</evidence>
<dbReference type="InterPro" id="IPR005467">
    <property type="entry name" value="His_kinase_dom"/>
</dbReference>
<dbReference type="PROSITE" id="PS50109">
    <property type="entry name" value="HIS_KIN"/>
    <property type="match status" value="1"/>
</dbReference>
<name>A0A9D1SV81_9FIRM</name>
<dbReference type="PANTHER" id="PTHR43711">
    <property type="entry name" value="TWO-COMPONENT HISTIDINE KINASE"/>
    <property type="match status" value="1"/>
</dbReference>
<evidence type="ECO:0000256" key="6">
    <source>
        <dbReference type="ARBA" id="ARBA00023012"/>
    </source>
</evidence>
<dbReference type="SUPFAM" id="SSF47384">
    <property type="entry name" value="Homodimeric domain of signal transducing histidine kinase"/>
    <property type="match status" value="1"/>
</dbReference>
<dbReference type="EC" id="2.7.13.3" evidence="2"/>
<evidence type="ECO:0000259" key="7">
    <source>
        <dbReference type="PROSITE" id="PS50109"/>
    </source>
</evidence>
<evidence type="ECO:0000313" key="9">
    <source>
        <dbReference type="Proteomes" id="UP000886857"/>
    </source>
</evidence>
<dbReference type="InterPro" id="IPR050736">
    <property type="entry name" value="Sensor_HK_Regulatory"/>
</dbReference>
<dbReference type="InterPro" id="IPR003594">
    <property type="entry name" value="HATPase_dom"/>
</dbReference>
<dbReference type="EMBL" id="DVOE01000010">
    <property type="protein sequence ID" value="HIU98342.1"/>
    <property type="molecule type" value="Genomic_DNA"/>
</dbReference>
<dbReference type="Gene3D" id="3.30.565.10">
    <property type="entry name" value="Histidine kinase-like ATPase, C-terminal domain"/>
    <property type="match status" value="1"/>
</dbReference>
<dbReference type="Proteomes" id="UP000886857">
    <property type="component" value="Unassembled WGS sequence"/>
</dbReference>
<comment type="caution">
    <text evidence="8">The sequence shown here is derived from an EMBL/GenBank/DDBJ whole genome shotgun (WGS) entry which is preliminary data.</text>
</comment>
<keyword evidence="4" id="KW-0808">Transferase</keyword>
<gene>
    <name evidence="8" type="ORF">IAC73_00685</name>
</gene>
<dbReference type="GO" id="GO:0000155">
    <property type="term" value="F:phosphorelay sensor kinase activity"/>
    <property type="evidence" value="ECO:0007669"/>
    <property type="project" value="InterPro"/>
</dbReference>
<evidence type="ECO:0000256" key="5">
    <source>
        <dbReference type="ARBA" id="ARBA00022777"/>
    </source>
</evidence>
<feature type="domain" description="Histidine kinase" evidence="7">
    <location>
        <begin position="174"/>
        <end position="386"/>
    </location>
</feature>
<reference evidence="8" key="1">
    <citation type="submission" date="2020-10" db="EMBL/GenBank/DDBJ databases">
        <authorList>
            <person name="Gilroy R."/>
        </authorList>
    </citation>
    <scope>NUCLEOTIDE SEQUENCE</scope>
    <source>
        <strain evidence="8">10406</strain>
    </source>
</reference>
<dbReference type="InterPro" id="IPR003661">
    <property type="entry name" value="HisK_dim/P_dom"/>
</dbReference>
<evidence type="ECO:0000313" key="8">
    <source>
        <dbReference type="EMBL" id="HIU98342.1"/>
    </source>
</evidence>
<dbReference type="Pfam" id="PF02518">
    <property type="entry name" value="HATPase_c"/>
    <property type="match status" value="1"/>
</dbReference>